<dbReference type="PANTHER" id="PTHR43685:SF2">
    <property type="entry name" value="GLYCOSYLTRANSFERASE 2-LIKE DOMAIN-CONTAINING PROTEIN"/>
    <property type="match status" value="1"/>
</dbReference>
<evidence type="ECO:0000313" key="3">
    <source>
        <dbReference type="Proteomes" id="UP000253517"/>
    </source>
</evidence>
<dbReference type="InterPro" id="IPR001173">
    <property type="entry name" value="Glyco_trans_2-like"/>
</dbReference>
<dbReference type="Gene3D" id="3.90.550.10">
    <property type="entry name" value="Spore Coat Polysaccharide Biosynthesis Protein SpsA, Chain A"/>
    <property type="match status" value="1"/>
</dbReference>
<dbReference type="PANTHER" id="PTHR43685">
    <property type="entry name" value="GLYCOSYLTRANSFERASE"/>
    <property type="match status" value="1"/>
</dbReference>
<keyword evidence="2" id="KW-0808">Transferase</keyword>
<dbReference type="InterPro" id="IPR029044">
    <property type="entry name" value="Nucleotide-diphossugar_trans"/>
</dbReference>
<reference evidence="2 3" key="1">
    <citation type="submission" date="2018-07" db="EMBL/GenBank/DDBJ databases">
        <title>Genomic Encyclopedia of Type Strains, Phase IV (KMG-IV): sequencing the most valuable type-strain genomes for metagenomic binning, comparative biology and taxonomic classification.</title>
        <authorList>
            <person name="Goeker M."/>
        </authorList>
    </citation>
    <scope>NUCLEOTIDE SEQUENCE [LARGE SCALE GENOMIC DNA]</scope>
    <source>
        <strain evidence="2 3">DSM 21410</strain>
    </source>
</reference>
<dbReference type="Proteomes" id="UP000253517">
    <property type="component" value="Unassembled WGS sequence"/>
</dbReference>
<proteinExistence type="predicted"/>
<keyword evidence="3" id="KW-1185">Reference proteome</keyword>
<dbReference type="RefSeq" id="WP_114366039.1">
    <property type="nucleotide sequence ID" value="NZ_QPJS01000002.1"/>
</dbReference>
<evidence type="ECO:0000313" key="2">
    <source>
        <dbReference type="EMBL" id="RCX03562.1"/>
    </source>
</evidence>
<organism evidence="2 3">
    <name type="scientific">Schleiferia thermophila</name>
    <dbReference type="NCBI Taxonomy" id="884107"/>
    <lineage>
        <taxon>Bacteria</taxon>
        <taxon>Pseudomonadati</taxon>
        <taxon>Bacteroidota</taxon>
        <taxon>Flavobacteriia</taxon>
        <taxon>Flavobacteriales</taxon>
        <taxon>Schleiferiaceae</taxon>
        <taxon>Schleiferia</taxon>
    </lineage>
</organism>
<sequence>MGYSRPMVSVIVPNYNHATYLSERLNSIASQTYDHMEIILLDDASTDGSVKILKRWAADKPHVRLFVNEKNSGTPFAQWNKGIALATGKYVWIAESDDMAAPEMLATLVDLLEGQPEACLAFCQSMLIDKNGKPLHSFNEHYAFVFKTDRWERDFCADAREECYKYMLLHNTIPNASAVVFRREVLVGQLPLDESFKLNGDWFFYVRLLSCSEKFCYTAKAMNFFRYHPQTQRRAARNKTHAFFEILQIQDYIRSRFPQAEESFVHARRMCATWWIGNINGSALFNVKLLKSHYKLYQVFKPYFRHLWWRIVWHFVFITVRRPILWLGLKRPLKRLRSRLYPGKYFEAELSD</sequence>
<dbReference type="SUPFAM" id="SSF53448">
    <property type="entry name" value="Nucleotide-diphospho-sugar transferases"/>
    <property type="match status" value="1"/>
</dbReference>
<accession>A0A369A2M9</accession>
<feature type="domain" description="Glycosyltransferase 2-like" evidence="1">
    <location>
        <begin position="9"/>
        <end position="132"/>
    </location>
</feature>
<evidence type="ECO:0000259" key="1">
    <source>
        <dbReference type="Pfam" id="PF00535"/>
    </source>
</evidence>
<dbReference type="GO" id="GO:0016740">
    <property type="term" value="F:transferase activity"/>
    <property type="evidence" value="ECO:0007669"/>
    <property type="project" value="UniProtKB-KW"/>
</dbReference>
<comment type="caution">
    <text evidence="2">The sequence shown here is derived from an EMBL/GenBank/DDBJ whole genome shotgun (WGS) entry which is preliminary data.</text>
</comment>
<gene>
    <name evidence="2" type="ORF">DES35_10211</name>
</gene>
<dbReference type="AlphaFoldDB" id="A0A369A2M9"/>
<name>A0A369A2M9_9FLAO</name>
<dbReference type="InterPro" id="IPR050834">
    <property type="entry name" value="Glycosyltransf_2"/>
</dbReference>
<protein>
    <submittedName>
        <fullName evidence="2">Glycosyl transferase family 2</fullName>
    </submittedName>
</protein>
<dbReference type="EMBL" id="QPJS01000002">
    <property type="protein sequence ID" value="RCX03562.1"/>
    <property type="molecule type" value="Genomic_DNA"/>
</dbReference>
<dbReference type="Pfam" id="PF00535">
    <property type="entry name" value="Glycos_transf_2"/>
    <property type="match status" value="1"/>
</dbReference>